<feature type="compositionally biased region" description="Polar residues" evidence="1">
    <location>
        <begin position="891"/>
        <end position="906"/>
    </location>
</feature>
<feature type="region of interest" description="Disordered" evidence="1">
    <location>
        <begin position="289"/>
        <end position="336"/>
    </location>
</feature>
<feature type="domain" description="Putative zinc-finger" evidence="2">
    <location>
        <begin position="990"/>
        <end position="1010"/>
    </location>
</feature>
<dbReference type="EMBL" id="NAJQ01000179">
    <property type="protein sequence ID" value="TKA75903.1"/>
    <property type="molecule type" value="Genomic_DNA"/>
</dbReference>
<feature type="compositionally biased region" description="Pro residues" evidence="1">
    <location>
        <begin position="247"/>
        <end position="257"/>
    </location>
</feature>
<dbReference type="InterPro" id="IPR019607">
    <property type="entry name" value="Putative_zinc-finger_domain"/>
</dbReference>
<feature type="region of interest" description="Disordered" evidence="1">
    <location>
        <begin position="410"/>
        <end position="471"/>
    </location>
</feature>
<feature type="compositionally biased region" description="Polar residues" evidence="1">
    <location>
        <begin position="693"/>
        <end position="703"/>
    </location>
</feature>
<dbReference type="AlphaFoldDB" id="A0A4U0XKK0"/>
<feature type="region of interest" description="Disordered" evidence="1">
    <location>
        <begin position="615"/>
        <end position="638"/>
    </location>
</feature>
<keyword evidence="4" id="KW-1185">Reference proteome</keyword>
<dbReference type="PANTHER" id="PTHR21563">
    <property type="entry name" value="ZINC FINGER C3H1 DOMAIN-CONTAINING PROTEIN"/>
    <property type="match status" value="1"/>
</dbReference>
<feature type="compositionally biased region" description="Pro residues" evidence="1">
    <location>
        <begin position="17"/>
        <end position="43"/>
    </location>
</feature>
<dbReference type="PANTHER" id="PTHR21563:SF3">
    <property type="entry name" value="ZINC FINGER C3H1 DOMAIN-CONTAINING PROTEIN"/>
    <property type="match status" value="1"/>
</dbReference>
<feature type="compositionally biased region" description="Acidic residues" evidence="1">
    <location>
        <begin position="834"/>
        <end position="846"/>
    </location>
</feature>
<name>A0A4U0XKK0_9PEZI</name>
<evidence type="ECO:0000313" key="3">
    <source>
        <dbReference type="EMBL" id="TKA75903.1"/>
    </source>
</evidence>
<feature type="region of interest" description="Disordered" evidence="1">
    <location>
        <begin position="113"/>
        <end position="162"/>
    </location>
</feature>
<dbReference type="GO" id="GO:0000178">
    <property type="term" value="C:exosome (RNase complex)"/>
    <property type="evidence" value="ECO:0007669"/>
    <property type="project" value="TreeGrafter"/>
</dbReference>
<dbReference type="STRING" id="329884.A0A4U0XKK0"/>
<feature type="compositionally biased region" description="Acidic residues" evidence="1">
    <location>
        <begin position="125"/>
        <end position="146"/>
    </location>
</feature>
<comment type="caution">
    <text evidence="3">The sequence shown here is derived from an EMBL/GenBank/DDBJ whole genome shotgun (WGS) entry which is preliminary data.</text>
</comment>
<feature type="compositionally biased region" description="Polar residues" evidence="1">
    <location>
        <begin position="574"/>
        <end position="586"/>
    </location>
</feature>
<evidence type="ECO:0000259" key="2">
    <source>
        <dbReference type="Pfam" id="PF10650"/>
    </source>
</evidence>
<gene>
    <name evidence="3" type="ORF">B0A55_07203</name>
</gene>
<feature type="compositionally biased region" description="Acidic residues" evidence="1">
    <location>
        <begin position="877"/>
        <end position="889"/>
    </location>
</feature>
<protein>
    <recommendedName>
        <fullName evidence="2">Putative zinc-finger domain-containing protein</fullName>
    </recommendedName>
</protein>
<feature type="compositionally biased region" description="Acidic residues" evidence="1">
    <location>
        <begin position="752"/>
        <end position="779"/>
    </location>
</feature>
<dbReference type="Proteomes" id="UP000309340">
    <property type="component" value="Unassembled WGS sequence"/>
</dbReference>
<dbReference type="OrthoDB" id="1922977at2759"/>
<feature type="compositionally biased region" description="Acidic residues" evidence="1">
    <location>
        <begin position="859"/>
        <end position="870"/>
    </location>
</feature>
<evidence type="ECO:0000313" key="4">
    <source>
        <dbReference type="Proteomes" id="UP000309340"/>
    </source>
</evidence>
<dbReference type="Pfam" id="PF10650">
    <property type="entry name" value="zf-C3H1"/>
    <property type="match status" value="1"/>
</dbReference>
<feature type="compositionally biased region" description="Acidic residues" evidence="1">
    <location>
        <begin position="441"/>
        <end position="454"/>
    </location>
</feature>
<feature type="region of interest" description="Disordered" evidence="1">
    <location>
        <begin position="750"/>
        <end position="906"/>
    </location>
</feature>
<feature type="compositionally biased region" description="Low complexity" evidence="1">
    <location>
        <begin position="300"/>
        <end position="318"/>
    </location>
</feature>
<feature type="region of interest" description="Disordered" evidence="1">
    <location>
        <begin position="1"/>
        <end position="50"/>
    </location>
</feature>
<organism evidence="3 4">
    <name type="scientific">Friedmanniomyces simplex</name>
    <dbReference type="NCBI Taxonomy" id="329884"/>
    <lineage>
        <taxon>Eukaryota</taxon>
        <taxon>Fungi</taxon>
        <taxon>Dikarya</taxon>
        <taxon>Ascomycota</taxon>
        <taxon>Pezizomycotina</taxon>
        <taxon>Dothideomycetes</taxon>
        <taxon>Dothideomycetidae</taxon>
        <taxon>Mycosphaerellales</taxon>
        <taxon>Teratosphaeriaceae</taxon>
        <taxon>Friedmanniomyces</taxon>
    </lineage>
</organism>
<dbReference type="InterPro" id="IPR039278">
    <property type="entry name" value="Red1"/>
</dbReference>
<sequence length="1088" mass="114991">MSQNNPFLFAAGGLGPLQPPPHHQQPAPPHHPPPPIGQYPPVPAATQQAQQAAFQQNAALPAVPVDVLKGVPPEHVLAIIQALQSGQLTLPPVPAAPQPIAAATALATAGPSIAPTASTQQTGEEQQDVDMDKEEGELEEGEEPETAQEREFLRPPPTGPRKASPAFVLQMHNAGYTFEQLAHEIPNKKALTRMYKFLNLSLPIESAPPPVNGTATRPPQPLQLDGAATQAIAPVAAEVSSASLTRRPPPPPRPAGPPDRAAYLAKLAAAKNPRARATAAPLQAPETLESPARAAAQNPSVQTQPIQQPAQQPATPSVAPRPTPQPSNGKSAIKTELVKRKLEALKAERAAKANAAQSSIDGLISSTPAVKSQVNSSGATPVYCDGYNNATTCSADSPFSIARKRPVAADFDNDVRSAPKRPFSFGQSRSNSESERLVIEVSDDDDDEEDDMDLDPTPVQAPASGTTQRPLPRFTGGLPGLGTAFNPASAPPMFGSNTADIAGKDKAIADMKRMIAAREAQQAQFRALKANGKIAASATASGQSTPIVSTPTPLIIDTIAAGSGSSAPPPVNATIKSPGSTTTERTLSATAIAREQERARLQQRFDELKEQMAGRDDAVISPSPAPMAQEVASGAGTADEHVPLEIGATEDYDGEVHDESAEAAFEDAPGSTGLDVQEPAGLDIPANDGRVESQATTVTGTSQQDEDIEQTSQAPLISEEFPAAVAEANGGPEMAGEVMIQSVSDAASVINEDVDMDVESSEIDEDEDGDRDNDLDDLDGPAAPARGEVAMPVNTSALIHERAQAADDDTSSASSTGSEDYEPEPVQGIRSEEGEVGDDEEEDEYEPTPAMESPAMAGDEGEEEEEEETYEPTIDAVDLEAGDASEEDTPAQVSSAKDSSQTNGTAQQYEIADDLAPELQPPIANQTVVQDEHKDKPQLQDPTTTHYRPYESLLAKFHDYRYHPEYPRTVAGGYKSLTYSHKIDPETPWCPHEAAGGQCNDKACGSQHFRSMGITDNDLLKALTADRIPASTAEEKARWKSGLTAVFQELRRQGLNKDARVIAARIVEFRREFVGGGSRAVDLDLGVE</sequence>
<feature type="region of interest" description="Disordered" evidence="1">
    <location>
        <begin position="561"/>
        <end position="586"/>
    </location>
</feature>
<accession>A0A4U0XKK0</accession>
<feature type="compositionally biased region" description="Polar residues" evidence="1">
    <location>
        <begin position="115"/>
        <end position="124"/>
    </location>
</feature>
<reference evidence="3 4" key="1">
    <citation type="submission" date="2017-03" db="EMBL/GenBank/DDBJ databases">
        <title>Genomes of endolithic fungi from Antarctica.</title>
        <authorList>
            <person name="Coleine C."/>
            <person name="Masonjones S."/>
            <person name="Stajich J.E."/>
        </authorList>
    </citation>
    <scope>NUCLEOTIDE SEQUENCE [LARGE SCALE GENOMIC DNA]</scope>
    <source>
        <strain evidence="3 4">CCFEE 5184</strain>
    </source>
</reference>
<evidence type="ECO:0000256" key="1">
    <source>
        <dbReference type="SAM" id="MobiDB-lite"/>
    </source>
</evidence>
<feature type="region of interest" description="Disordered" evidence="1">
    <location>
        <begin position="660"/>
        <end position="718"/>
    </location>
</feature>
<dbReference type="GO" id="GO:0005634">
    <property type="term" value="C:nucleus"/>
    <property type="evidence" value="ECO:0007669"/>
    <property type="project" value="TreeGrafter"/>
</dbReference>
<feature type="region of interest" description="Disordered" evidence="1">
    <location>
        <begin position="238"/>
        <end position="259"/>
    </location>
</feature>
<proteinExistence type="predicted"/>